<reference evidence="3" key="1">
    <citation type="journal article" date="2019" name="Int. J. Syst. Evol. Microbiol.">
        <title>The Global Catalogue of Microorganisms (GCM) 10K type strain sequencing project: providing services to taxonomists for standard genome sequencing and annotation.</title>
        <authorList>
            <consortium name="The Broad Institute Genomics Platform"/>
            <consortium name="The Broad Institute Genome Sequencing Center for Infectious Disease"/>
            <person name="Wu L."/>
            <person name="Ma J."/>
        </authorList>
    </citation>
    <scope>NUCLEOTIDE SEQUENCE [LARGE SCALE GENOMIC DNA]</scope>
    <source>
        <strain evidence="3">CCM 8749</strain>
    </source>
</reference>
<dbReference type="Gene3D" id="2.40.128.690">
    <property type="entry name" value="YycH protein, domain 3-like"/>
    <property type="match status" value="1"/>
</dbReference>
<name>A0ABW1IQN0_9BACL</name>
<evidence type="ECO:0000259" key="1">
    <source>
        <dbReference type="Pfam" id="PF09648"/>
    </source>
</evidence>
<protein>
    <submittedName>
        <fullName evidence="2">Two-component system regulatory protein YycI</fullName>
    </submittedName>
</protein>
<feature type="domain" description="Regulatory protein YycH-like" evidence="1">
    <location>
        <begin position="110"/>
        <end position="224"/>
    </location>
</feature>
<sequence>MEWGRAKTILILAFLGLNLVLGYQLWFIKKDVFGSKMNSSEMTQQTLELLEDKGITVKQDIPKDTPKAGEIVVRFESKPGKYGDGMYRLSLEDAVLLEDYSKGLSGQIDYLEQYKWDPVLSKEGVNVLNQLYNELPLFEVNLKLYYTDGIVYAYEQKYAKALPSDTSKEQTVLSAYTALQLLAEKYLPNGTVIEDIRLGYHGKIYNSDTQVMAPKWRFSLQNGTVYYMHAINGEVEEVQKE</sequence>
<comment type="caution">
    <text evidence="2">The sequence shown here is derived from an EMBL/GenBank/DDBJ whole genome shotgun (WGS) entry which is preliminary data.</text>
</comment>
<organism evidence="2 3">
    <name type="scientific">Marinicrinis lubricantis</name>
    <dbReference type="NCBI Taxonomy" id="2086470"/>
    <lineage>
        <taxon>Bacteria</taxon>
        <taxon>Bacillati</taxon>
        <taxon>Bacillota</taxon>
        <taxon>Bacilli</taxon>
        <taxon>Bacillales</taxon>
        <taxon>Paenibacillaceae</taxon>
    </lineage>
</organism>
<dbReference type="RefSeq" id="WP_379894754.1">
    <property type="nucleotide sequence ID" value="NZ_CBCSCT010000042.1"/>
</dbReference>
<proteinExistence type="predicted"/>
<gene>
    <name evidence="2" type="primary">yycI</name>
    <name evidence="2" type="ORF">ACFPXP_13330</name>
</gene>
<dbReference type="InterPro" id="IPR018604">
    <property type="entry name" value="YycI-like"/>
</dbReference>
<dbReference type="Pfam" id="PF09648">
    <property type="entry name" value="YycI"/>
    <property type="match status" value="1"/>
</dbReference>
<evidence type="ECO:0000313" key="2">
    <source>
        <dbReference type="EMBL" id="MFC5987387.1"/>
    </source>
</evidence>
<accession>A0ABW1IQN0</accession>
<dbReference type="EMBL" id="JBHSQV010000161">
    <property type="protein sequence ID" value="MFC5987387.1"/>
    <property type="molecule type" value="Genomic_DNA"/>
</dbReference>
<keyword evidence="3" id="KW-1185">Reference proteome</keyword>
<evidence type="ECO:0000313" key="3">
    <source>
        <dbReference type="Proteomes" id="UP001596250"/>
    </source>
</evidence>
<dbReference type="Proteomes" id="UP001596250">
    <property type="component" value="Unassembled WGS sequence"/>
</dbReference>